<evidence type="ECO:0000313" key="2">
    <source>
        <dbReference type="EMBL" id="VDI51406.1"/>
    </source>
</evidence>
<dbReference type="OrthoDB" id="6185946at2759"/>
<comment type="caution">
    <text evidence="2">The sequence shown here is derived from an EMBL/GenBank/DDBJ whole genome shotgun (WGS) entry which is preliminary data.</text>
</comment>
<keyword evidence="3" id="KW-1185">Reference proteome</keyword>
<feature type="domain" description="Novel STAND NTPase 3" evidence="1">
    <location>
        <begin position="24"/>
        <end position="177"/>
    </location>
</feature>
<organism evidence="2 3">
    <name type="scientific">Mytilus galloprovincialis</name>
    <name type="common">Mediterranean mussel</name>
    <dbReference type="NCBI Taxonomy" id="29158"/>
    <lineage>
        <taxon>Eukaryota</taxon>
        <taxon>Metazoa</taxon>
        <taxon>Spiralia</taxon>
        <taxon>Lophotrochozoa</taxon>
        <taxon>Mollusca</taxon>
        <taxon>Bivalvia</taxon>
        <taxon>Autobranchia</taxon>
        <taxon>Pteriomorphia</taxon>
        <taxon>Mytilida</taxon>
        <taxon>Mytiloidea</taxon>
        <taxon>Mytilidae</taxon>
        <taxon>Mytilinae</taxon>
        <taxon>Mytilus</taxon>
    </lineage>
</organism>
<reference evidence="2" key="1">
    <citation type="submission" date="2018-11" db="EMBL/GenBank/DDBJ databases">
        <authorList>
            <person name="Alioto T."/>
            <person name="Alioto T."/>
        </authorList>
    </citation>
    <scope>NUCLEOTIDE SEQUENCE</scope>
</reference>
<name>A0A8B6FN34_MYTGA</name>
<evidence type="ECO:0000259" key="1">
    <source>
        <dbReference type="Pfam" id="PF20720"/>
    </source>
</evidence>
<dbReference type="Gene3D" id="3.40.50.300">
    <property type="entry name" value="P-loop containing nucleotide triphosphate hydrolases"/>
    <property type="match status" value="1"/>
</dbReference>
<dbReference type="AlphaFoldDB" id="A0A8B6FN34"/>
<dbReference type="Pfam" id="PF20720">
    <property type="entry name" value="nSTAND3"/>
    <property type="match status" value="1"/>
</dbReference>
<dbReference type="InterPro" id="IPR049050">
    <property type="entry name" value="nSTAND3"/>
</dbReference>
<sequence>MNLLHVVYSHQEEVNAWKKNDTRFIETDAVKYLWDHLQTNNSIHITGLPGVGKTLTLHHIALQLRDTQGYIIIPCCRPADIPLHFRKGRNIVFVVDDICGKFTIDENEVREWKKYISEKLSILKSGRIKILTSNRYSVFQDHRFRVLEVFSEHFCDLSFGSYCITVLEKEKIANEYLPKDVFEKIKRHIGQMDCFPLMCQQYTIRPITDALMFFSNPFDIFEKEIFAMKEDDKLKFCALFICVLLNGCVGCGHK</sequence>
<gene>
    <name evidence="2" type="ORF">MGAL_10B062426</name>
</gene>
<dbReference type="InterPro" id="IPR027417">
    <property type="entry name" value="P-loop_NTPase"/>
</dbReference>
<feature type="non-terminal residue" evidence="2">
    <location>
        <position position="254"/>
    </location>
</feature>
<protein>
    <recommendedName>
        <fullName evidence="1">Novel STAND NTPase 3 domain-containing protein</fullName>
    </recommendedName>
</protein>
<dbReference type="Proteomes" id="UP000596742">
    <property type="component" value="Unassembled WGS sequence"/>
</dbReference>
<dbReference type="EMBL" id="UYJE01007050">
    <property type="protein sequence ID" value="VDI51406.1"/>
    <property type="molecule type" value="Genomic_DNA"/>
</dbReference>
<evidence type="ECO:0000313" key="3">
    <source>
        <dbReference type="Proteomes" id="UP000596742"/>
    </source>
</evidence>
<accession>A0A8B6FN34</accession>
<proteinExistence type="predicted"/>
<dbReference type="SUPFAM" id="SSF52540">
    <property type="entry name" value="P-loop containing nucleoside triphosphate hydrolases"/>
    <property type="match status" value="1"/>
</dbReference>